<dbReference type="AlphaFoldDB" id="A0A2U3P3L2"/>
<dbReference type="STRING" id="1841861.GCA_900157365_04716"/>
<dbReference type="RefSeq" id="WP_108637517.1">
    <property type="nucleotide sequence ID" value="NZ_FUEZ01000003.1"/>
</dbReference>
<gene>
    <name evidence="2" type="ORF">MNAB215_513</name>
</gene>
<feature type="transmembrane region" description="Helical" evidence="1">
    <location>
        <begin position="45"/>
        <end position="65"/>
    </location>
</feature>
<dbReference type="Proteomes" id="UP000240424">
    <property type="component" value="Unassembled WGS sequence"/>
</dbReference>
<name>A0A2U3P3L2_9MYCO</name>
<protein>
    <submittedName>
        <fullName evidence="2">Uncharacterized protein</fullName>
    </submittedName>
</protein>
<dbReference type="OrthoDB" id="4948328at2"/>
<evidence type="ECO:0000313" key="2">
    <source>
        <dbReference type="EMBL" id="SPM38336.1"/>
    </source>
</evidence>
<reference evidence="2 3" key="1">
    <citation type="submission" date="2017-01" db="EMBL/GenBank/DDBJ databases">
        <authorList>
            <consortium name="Urmite Genomes"/>
        </authorList>
    </citation>
    <scope>NUCLEOTIDE SEQUENCE [LARGE SCALE GENOMIC DNA]</scope>
    <source>
        <strain evidence="2 3">AB215</strain>
    </source>
</reference>
<organism evidence="2 3">
    <name type="scientific">Mycobacterium numidiamassiliense</name>
    <dbReference type="NCBI Taxonomy" id="1841861"/>
    <lineage>
        <taxon>Bacteria</taxon>
        <taxon>Bacillati</taxon>
        <taxon>Actinomycetota</taxon>
        <taxon>Actinomycetes</taxon>
        <taxon>Mycobacteriales</taxon>
        <taxon>Mycobacteriaceae</taxon>
        <taxon>Mycobacterium</taxon>
    </lineage>
</organism>
<accession>A0A2U3P3L2</accession>
<keyword evidence="1" id="KW-1133">Transmembrane helix</keyword>
<sequence>MRSRRSGQIRRIREWLSLCSAIALIPWTVYLGLTLPQNYNAQHWWLTWVGFDLLLVALMVATAVLGFIRHHLLTLFAFATGVLLVCDAWFDVLTAKRGDIVVSVLTAALGELPLATVLIIGSLRIARLQVFPSARVWWPFPERRRVG</sequence>
<evidence type="ECO:0000313" key="3">
    <source>
        <dbReference type="Proteomes" id="UP000240424"/>
    </source>
</evidence>
<keyword evidence="1" id="KW-0472">Membrane</keyword>
<feature type="transmembrane region" description="Helical" evidence="1">
    <location>
        <begin position="12"/>
        <end position="33"/>
    </location>
</feature>
<keyword evidence="1" id="KW-0812">Transmembrane</keyword>
<feature type="transmembrane region" description="Helical" evidence="1">
    <location>
        <begin position="72"/>
        <end position="90"/>
    </location>
</feature>
<evidence type="ECO:0000256" key="1">
    <source>
        <dbReference type="SAM" id="Phobius"/>
    </source>
</evidence>
<feature type="transmembrane region" description="Helical" evidence="1">
    <location>
        <begin position="102"/>
        <end position="126"/>
    </location>
</feature>
<dbReference type="EMBL" id="FUEZ01000003">
    <property type="protein sequence ID" value="SPM38336.1"/>
    <property type="molecule type" value="Genomic_DNA"/>
</dbReference>
<proteinExistence type="predicted"/>
<keyword evidence="3" id="KW-1185">Reference proteome</keyword>